<evidence type="ECO:0000313" key="2">
    <source>
        <dbReference type="EMBL" id="GGC95836.1"/>
    </source>
</evidence>
<feature type="domain" description="PLD phosphodiesterase" evidence="1">
    <location>
        <begin position="175"/>
        <end position="202"/>
    </location>
</feature>
<dbReference type="Proteomes" id="UP000597301">
    <property type="component" value="Unassembled WGS sequence"/>
</dbReference>
<dbReference type="SUPFAM" id="SSF56024">
    <property type="entry name" value="Phospholipase D/nuclease"/>
    <property type="match status" value="2"/>
</dbReference>
<gene>
    <name evidence="2" type="ORF">GCM10011382_27870</name>
</gene>
<comment type="caution">
    <text evidence="2">The sequence shown here is derived from an EMBL/GenBank/DDBJ whole genome shotgun (WGS) entry which is preliminary data.</text>
</comment>
<proteinExistence type="predicted"/>
<dbReference type="PANTHER" id="PTHR21248">
    <property type="entry name" value="CARDIOLIPIN SYNTHASE"/>
    <property type="match status" value="1"/>
</dbReference>
<feature type="domain" description="PLD phosphodiesterase" evidence="1">
    <location>
        <begin position="414"/>
        <end position="440"/>
    </location>
</feature>
<dbReference type="PANTHER" id="PTHR21248:SF12">
    <property type="entry name" value="CARDIOLIPIN SYNTHASE C"/>
    <property type="match status" value="1"/>
</dbReference>
<keyword evidence="3" id="KW-1185">Reference proteome</keyword>
<dbReference type="RefSeq" id="WP_188640092.1">
    <property type="nucleotide sequence ID" value="NZ_BMHM01000005.1"/>
</dbReference>
<dbReference type="SMART" id="SM00155">
    <property type="entry name" value="PLDc"/>
    <property type="match status" value="2"/>
</dbReference>
<dbReference type="InterPro" id="IPR025202">
    <property type="entry name" value="PLD-like_dom"/>
</dbReference>
<dbReference type="Pfam" id="PF13091">
    <property type="entry name" value="PLDc_2"/>
    <property type="match status" value="2"/>
</dbReference>
<organism evidence="2 3">
    <name type="scientific">Vreelandella lutescens</name>
    <dbReference type="NCBI Taxonomy" id="1602943"/>
    <lineage>
        <taxon>Bacteria</taxon>
        <taxon>Pseudomonadati</taxon>
        <taxon>Pseudomonadota</taxon>
        <taxon>Gammaproteobacteria</taxon>
        <taxon>Oceanospirillales</taxon>
        <taxon>Halomonadaceae</taxon>
        <taxon>Vreelandella</taxon>
    </lineage>
</organism>
<evidence type="ECO:0000313" key="3">
    <source>
        <dbReference type="Proteomes" id="UP000597301"/>
    </source>
</evidence>
<dbReference type="InterPro" id="IPR001736">
    <property type="entry name" value="PLipase_D/transphosphatidylase"/>
</dbReference>
<protein>
    <submittedName>
        <fullName evidence="2">Phospholipase D family protein</fullName>
    </submittedName>
</protein>
<sequence length="522" mass="58153">MPSACQPGAYHATQWALLLLVCSLLVGCTHPVVREHQTALGIADARQTWLGNQVAVAAAEQTDPDGFALLANGREAFAVRVGLIRQAQRELDIQTYLLGDGQTTRLVLSQLIDAAEQGVRVRLLVDDIGAIGQGERLAALASHPDIHVRVYNPLAVGRGHIVTRVLASAVDPAQQHRRMHNKLWVADNSVAIVGGRNLGDEYFDANDTRNFADLDVVAIGEVVPALSNSFDLYWNHGLAQPIERYHRVDANAWQGLERDLEAWLEAHADSEYFTELRRQPRRTPPWETLHWGEGLAIWDAPGKLSYPGTPEWQNTLLGDLTAATELNERLVVISAYFVPTERGVERLVELADQGVEVDIITNSLASTDAAVVHGAYAPWRKTLLESGVNLYELRPEQDTTTSEASEEMRVPGASASALHIKAIRFDDQLFVGSFNVDPRSIFWNTEVGVLIRSESLMPAFNELVATGRDPSISYQLTLDDNHQLLWQFEREGQPEVLTDEPGTRWQRFNAWLSHTLRLERWL</sequence>
<accession>A0ABQ1PEV3</accession>
<name>A0ABQ1PEV3_9GAMM</name>
<dbReference type="Gene3D" id="3.30.870.10">
    <property type="entry name" value="Endonuclease Chain A"/>
    <property type="match status" value="2"/>
</dbReference>
<reference evidence="3" key="1">
    <citation type="journal article" date="2019" name="Int. J. Syst. Evol. Microbiol.">
        <title>The Global Catalogue of Microorganisms (GCM) 10K type strain sequencing project: providing services to taxonomists for standard genome sequencing and annotation.</title>
        <authorList>
            <consortium name="The Broad Institute Genomics Platform"/>
            <consortium name="The Broad Institute Genome Sequencing Center for Infectious Disease"/>
            <person name="Wu L."/>
            <person name="Ma J."/>
        </authorList>
    </citation>
    <scope>NUCLEOTIDE SEQUENCE [LARGE SCALE GENOMIC DNA]</scope>
    <source>
        <strain evidence="3">CGMCC 1.15122</strain>
    </source>
</reference>
<evidence type="ECO:0000259" key="1">
    <source>
        <dbReference type="PROSITE" id="PS50035"/>
    </source>
</evidence>
<dbReference type="PROSITE" id="PS50035">
    <property type="entry name" value="PLD"/>
    <property type="match status" value="2"/>
</dbReference>
<dbReference type="EMBL" id="BMHM01000005">
    <property type="protein sequence ID" value="GGC95836.1"/>
    <property type="molecule type" value="Genomic_DNA"/>
</dbReference>
<dbReference type="CDD" id="cd09113">
    <property type="entry name" value="PLDc_ymdC_like_2"/>
    <property type="match status" value="1"/>
</dbReference>
<dbReference type="CDD" id="cd09111">
    <property type="entry name" value="PLDc_ymdC_like_1"/>
    <property type="match status" value="1"/>
</dbReference>